<dbReference type="EMBL" id="LKAQ01000004">
    <property type="protein sequence ID" value="OIQ50959.1"/>
    <property type="molecule type" value="Genomic_DNA"/>
</dbReference>
<reference evidence="1 2" key="1">
    <citation type="submission" date="2015-09" db="EMBL/GenBank/DDBJ databases">
        <title>Genome of Desulfovibrio dechloracetivorans BerOc1, a mercury methylating strain isolated from highly hydrocarbons and metals contaminated coastal sediments.</title>
        <authorList>
            <person name="Goni Urriza M."/>
            <person name="Gassie C."/>
            <person name="Bouchez O."/>
            <person name="Klopp C."/>
            <person name="Ranchou-Peyruse A."/>
            <person name="Remy G."/>
        </authorList>
    </citation>
    <scope>NUCLEOTIDE SEQUENCE [LARGE SCALE GENOMIC DNA]</scope>
    <source>
        <strain evidence="1 2">BerOc1</strain>
    </source>
</reference>
<dbReference type="REBASE" id="177960">
    <property type="entry name" value="DspOc1ORF2903P"/>
</dbReference>
<organism evidence="1 2">
    <name type="scientific">Pseudodesulfovibrio hydrargyri</name>
    <dbReference type="NCBI Taxonomy" id="2125990"/>
    <lineage>
        <taxon>Bacteria</taxon>
        <taxon>Pseudomonadati</taxon>
        <taxon>Thermodesulfobacteriota</taxon>
        <taxon>Desulfovibrionia</taxon>
        <taxon>Desulfovibrionales</taxon>
        <taxon>Desulfovibrionaceae</taxon>
    </lineage>
</organism>
<dbReference type="AlphaFoldDB" id="A0A1J5NCK5"/>
<dbReference type="OrthoDB" id="9151511at2"/>
<name>A0A1J5NCK5_9BACT</name>
<accession>A0A1J5NCK5</accession>
<proteinExistence type="predicted"/>
<keyword evidence="2" id="KW-1185">Reference proteome</keyword>
<evidence type="ECO:0000313" key="1">
    <source>
        <dbReference type="EMBL" id="OIQ50959.1"/>
    </source>
</evidence>
<protein>
    <submittedName>
        <fullName evidence="1">Uncharacterized protein</fullName>
    </submittedName>
</protein>
<evidence type="ECO:0000313" key="2">
    <source>
        <dbReference type="Proteomes" id="UP000181901"/>
    </source>
</evidence>
<gene>
    <name evidence="1" type="ORF">BerOc1_02904</name>
</gene>
<dbReference type="Proteomes" id="UP000181901">
    <property type="component" value="Unassembled WGS sequence"/>
</dbReference>
<sequence length="333" mass="38055">MSPEDIFQQFQEEFKNRKFIAGLLIAFIDLFLHLEIHKIDANSLDELFKTFPQVTELKGGRRANTLIVEKEDGTQVSVRKFYDEIERFFLADKKRFDYPKCAPHATQAWGDYVGWLNSLARFDEKELTDLRKQIVDYVLGVLKSHAFDPASISLEPPVFKILLTQFDFSARKGEPTGAGYQGVVFGFLRADNPHLQIEIEKVRTGSKRLQRIGDIDGWEGKRLAISAEVKHFHVQESDIPDFASFANEVTVRGAIGMIVALGFEKEAEDQIIEMGLFPLDIRGMLTIVNLWDPLKQRTAMSSFEYYANHVEKNASLSERIKNFLDGIKNDIES</sequence>
<comment type="caution">
    <text evidence="1">The sequence shown here is derived from an EMBL/GenBank/DDBJ whole genome shotgun (WGS) entry which is preliminary data.</text>
</comment>
<dbReference type="RefSeq" id="WP_071546348.1">
    <property type="nucleotide sequence ID" value="NZ_LKAQ01000004.1"/>
</dbReference>